<feature type="compositionally biased region" description="Basic and acidic residues" evidence="1">
    <location>
        <begin position="113"/>
        <end position="122"/>
    </location>
</feature>
<dbReference type="Proteomes" id="UP001642484">
    <property type="component" value="Unassembled WGS sequence"/>
</dbReference>
<organism evidence="3 4">
    <name type="scientific">Durusdinium trenchii</name>
    <dbReference type="NCBI Taxonomy" id="1381693"/>
    <lineage>
        <taxon>Eukaryota</taxon>
        <taxon>Sar</taxon>
        <taxon>Alveolata</taxon>
        <taxon>Dinophyceae</taxon>
        <taxon>Suessiales</taxon>
        <taxon>Symbiodiniaceae</taxon>
        <taxon>Durusdinium</taxon>
    </lineage>
</organism>
<reference evidence="3 4" key="1">
    <citation type="submission" date="2024-02" db="EMBL/GenBank/DDBJ databases">
        <authorList>
            <person name="Chen Y."/>
            <person name="Shah S."/>
            <person name="Dougan E. K."/>
            <person name="Thang M."/>
            <person name="Chan C."/>
        </authorList>
    </citation>
    <scope>NUCLEOTIDE SEQUENCE [LARGE SCALE GENOMIC DNA]</scope>
</reference>
<evidence type="ECO:0000313" key="4">
    <source>
        <dbReference type="Proteomes" id="UP001642484"/>
    </source>
</evidence>
<feature type="compositionally biased region" description="Basic residues" evidence="1">
    <location>
        <begin position="38"/>
        <end position="102"/>
    </location>
</feature>
<evidence type="ECO:0000256" key="2">
    <source>
        <dbReference type="SAM" id="SignalP"/>
    </source>
</evidence>
<protein>
    <submittedName>
        <fullName evidence="3">Uncharacterized protein</fullName>
    </submittedName>
</protein>
<keyword evidence="2" id="KW-0732">Signal</keyword>
<keyword evidence="4" id="KW-1185">Reference proteome</keyword>
<dbReference type="EMBL" id="CAXAMN010022053">
    <property type="protein sequence ID" value="CAK9066015.1"/>
    <property type="molecule type" value="Genomic_DNA"/>
</dbReference>
<proteinExistence type="predicted"/>
<gene>
    <name evidence="3" type="ORF">CCMP2556_LOCUS32410</name>
</gene>
<feature type="signal peptide" evidence="2">
    <location>
        <begin position="1"/>
        <end position="17"/>
    </location>
</feature>
<feature type="region of interest" description="Disordered" evidence="1">
    <location>
        <begin position="30"/>
        <end position="126"/>
    </location>
</feature>
<sequence length="287" mass="31283">MYSSRTCWLVLAAFAEAGYIQVDSKGGIAQDHGLPKPAHLKHRSAARVHSSAHGHGSPHGHGSLHGHSSAHGHGSLHGHSYAHGHGSAHAHTKHHGHHHAGAKLKGSAEMGEGVEKTKKEQRNVVPIGSLQELKAVSKADPWVGADWPQKKANSSQYAIGEDTCQDWWDCAGGTACRNSIASGVCFEAKTKGSDIQFDWKLTEPLRQNRRLRFNVEQFQCGNGMGDGHTELNSYDAKGGELVCSYSMPDQKSYKELELVACKDASYLYFRTTHCEGLPRFTTITWVS</sequence>
<accession>A0ABP0NQD9</accession>
<feature type="chain" id="PRO_5046532902" evidence="2">
    <location>
        <begin position="18"/>
        <end position="287"/>
    </location>
</feature>
<evidence type="ECO:0000256" key="1">
    <source>
        <dbReference type="SAM" id="MobiDB-lite"/>
    </source>
</evidence>
<name>A0ABP0NQD9_9DINO</name>
<evidence type="ECO:0000313" key="3">
    <source>
        <dbReference type="EMBL" id="CAK9066015.1"/>
    </source>
</evidence>
<comment type="caution">
    <text evidence="3">The sequence shown here is derived from an EMBL/GenBank/DDBJ whole genome shotgun (WGS) entry which is preliminary data.</text>
</comment>